<evidence type="ECO:0000256" key="6">
    <source>
        <dbReference type="ARBA" id="ARBA00023136"/>
    </source>
</evidence>
<protein>
    <recommendedName>
        <fullName evidence="7">Flagellar biosynthesis protein FlhA</fullName>
    </recommendedName>
</protein>
<evidence type="ECO:0000256" key="5">
    <source>
        <dbReference type="ARBA" id="ARBA00022989"/>
    </source>
</evidence>
<evidence type="ECO:0000313" key="8">
    <source>
        <dbReference type="EMBL" id="XCC57309.1"/>
    </source>
</evidence>
<dbReference type="InterPro" id="IPR042194">
    <property type="entry name" value="FHIPEP_1"/>
</dbReference>
<dbReference type="GO" id="GO:0005886">
    <property type="term" value="C:plasma membrane"/>
    <property type="evidence" value="ECO:0007669"/>
    <property type="project" value="UniProtKB-SubCell"/>
</dbReference>
<feature type="transmembrane region" description="Helical" evidence="7">
    <location>
        <begin position="73"/>
        <end position="93"/>
    </location>
</feature>
<dbReference type="PIRSF" id="PIRSF005419">
    <property type="entry name" value="FlhA"/>
    <property type="match status" value="1"/>
</dbReference>
<dbReference type="RefSeq" id="WP_353438339.1">
    <property type="nucleotide sequence ID" value="NZ_CP099959.1"/>
</dbReference>
<feature type="transmembrane region" description="Helical" evidence="7">
    <location>
        <begin position="281"/>
        <end position="301"/>
    </location>
</feature>
<keyword evidence="7" id="KW-0653">Protein transport</keyword>
<evidence type="ECO:0000256" key="1">
    <source>
        <dbReference type="ARBA" id="ARBA00004651"/>
    </source>
</evidence>
<evidence type="ECO:0000256" key="2">
    <source>
        <dbReference type="ARBA" id="ARBA00008835"/>
    </source>
</evidence>
<dbReference type="AlphaFoldDB" id="A0AAU8A106"/>
<comment type="similarity">
    <text evidence="2 7">Belongs to the FHIPEP (flagella/HR/invasion proteins export pore) family.</text>
</comment>
<sequence length="697" mass="74890">MNILGIETAKLPSPSAQGAIPILVLLVLVMMLVPLPAVLLDVLFTFNIALSIIVLFTAINIKTFKDFVAFPTVLLLTTLLRLSLNVASTRVVLMDGHEGTDAAGKVIEAFGVFLIGGNFAVGIVIFIVITIINFVVITKGSGRVAEVSARFALDSMPGKQMAIDADLNAGIIQQSEAKARRADVAQEADFFGSMDGASKFVRGDAIAGIMILVINLVGGVMVGVLQHDMAFGKALSVFASLTIGDGLVAQIPALIISTAAGILVTRVATEDDFSGQVSKQFQANSNALAVVAGVLGVLGVIPGMPHFIFIAFAILFGGLAYLAHQNTIKKEAAAAVAAKAAPTGSEELEWKDVPIVEPLCLELAYRLIPLVDRGDESDLIKRIKAIRRKFVSEVGFLIPSVHIRDNLQLPAENYRVLLYGAEVGRGQCLPDRLLAIQPAGTEVISGIAVKDPTFGMPAVWIERNQRDDAITKGCTVVEPAVVLATHLDHLIRQHSSELLGRQETQDLLDHFKMSYPKLVEDVIPKVVSVANLQRILQMLLDEDVPIKDLRTIIEVASEHPDKLSNPIEVMPFIRYALRRTIVQETLGEGPSFQVLGIQPEFERLIEQSIGAGAVAPDGVIEPSLARLFGEEVIKGVQEMEANNLPPVIVSGTRTRMTFAKIAKRVCPQAIVLALGELPPSANLSFYRVICSQAGQTN</sequence>
<dbReference type="Gene3D" id="3.40.30.60">
    <property type="entry name" value="FHIPEP family, domain 1"/>
    <property type="match status" value="1"/>
</dbReference>
<keyword evidence="6 7" id="KW-0472">Membrane</keyword>
<keyword evidence="5 7" id="KW-1133">Transmembrane helix</keyword>
<comment type="subcellular location">
    <subcellularLocation>
        <location evidence="1 7">Cell membrane</location>
        <topology evidence="1 7">Multi-pass membrane protein</topology>
    </subcellularLocation>
</comment>
<feature type="transmembrane region" description="Helical" evidence="7">
    <location>
        <begin position="43"/>
        <end position="61"/>
    </location>
</feature>
<gene>
    <name evidence="7 8" type="primary">flhA</name>
    <name evidence="8" type="ORF">NKE59_07370</name>
</gene>
<keyword evidence="8" id="KW-0969">Cilium</keyword>
<dbReference type="PANTHER" id="PTHR30161">
    <property type="entry name" value="FLAGELLAR EXPORT PROTEIN, MEMBRANE FLHA SUBUNIT-RELATED"/>
    <property type="match status" value="1"/>
</dbReference>
<dbReference type="PROSITE" id="PS00994">
    <property type="entry name" value="FHIPEP"/>
    <property type="match status" value="1"/>
</dbReference>
<keyword evidence="8" id="KW-0282">Flagellum</keyword>
<keyword evidence="4 7" id="KW-0812">Transmembrane</keyword>
<dbReference type="Gene3D" id="3.40.50.12790">
    <property type="entry name" value="FHIPEP family, domain 4"/>
    <property type="match status" value="1"/>
</dbReference>
<evidence type="ECO:0000256" key="7">
    <source>
        <dbReference type="RuleBase" id="RU364093"/>
    </source>
</evidence>
<name>A0AAU8A106_9BURK</name>
<evidence type="ECO:0000256" key="3">
    <source>
        <dbReference type="ARBA" id="ARBA00022475"/>
    </source>
</evidence>
<evidence type="ECO:0000256" key="4">
    <source>
        <dbReference type="ARBA" id="ARBA00022692"/>
    </source>
</evidence>
<dbReference type="Pfam" id="PF00771">
    <property type="entry name" value="FHIPEP"/>
    <property type="match status" value="1"/>
</dbReference>
<dbReference type="InterPro" id="IPR006301">
    <property type="entry name" value="FlhA"/>
</dbReference>
<dbReference type="GO" id="GO:0044780">
    <property type="term" value="P:bacterial-type flagellum assembly"/>
    <property type="evidence" value="ECO:0007669"/>
    <property type="project" value="InterPro"/>
</dbReference>
<dbReference type="GO" id="GO:0009306">
    <property type="term" value="P:protein secretion"/>
    <property type="evidence" value="ECO:0007669"/>
    <property type="project" value="InterPro"/>
</dbReference>
<dbReference type="PRINTS" id="PR00949">
    <property type="entry name" value="TYPE3IMAPROT"/>
</dbReference>
<dbReference type="InterPro" id="IPR025505">
    <property type="entry name" value="FHIPEP_CS"/>
</dbReference>
<dbReference type="InterPro" id="IPR042196">
    <property type="entry name" value="FHIPEP_4"/>
</dbReference>
<feature type="transmembrane region" description="Helical" evidence="7">
    <location>
        <begin position="113"/>
        <end position="136"/>
    </location>
</feature>
<dbReference type="Gene3D" id="1.10.8.540">
    <property type="entry name" value="FHIPEP family, domain 3"/>
    <property type="match status" value="1"/>
</dbReference>
<dbReference type="InterPro" id="IPR042193">
    <property type="entry name" value="FHIPEP_3"/>
</dbReference>
<feature type="transmembrane region" description="Helical" evidence="7">
    <location>
        <begin position="20"/>
        <end position="37"/>
    </location>
</feature>
<dbReference type="NCBIfam" id="TIGR01398">
    <property type="entry name" value="FlhA"/>
    <property type="match status" value="1"/>
</dbReference>
<dbReference type="EMBL" id="CP099959">
    <property type="protein sequence ID" value="XCC57309.1"/>
    <property type="molecule type" value="Genomic_DNA"/>
</dbReference>
<dbReference type="PANTHER" id="PTHR30161:SF1">
    <property type="entry name" value="FLAGELLAR BIOSYNTHESIS PROTEIN FLHA-RELATED"/>
    <property type="match status" value="1"/>
</dbReference>
<keyword evidence="7" id="KW-0813">Transport</keyword>
<dbReference type="InterPro" id="IPR001712">
    <property type="entry name" value="T3SS_FHIPEP"/>
</dbReference>
<comment type="function">
    <text evidence="7">Required for formation of the rod structure of the flagellar apparatus. Together with FliI and FliH, may constitute the export apparatus of flagellin.</text>
</comment>
<proteinExistence type="inferred from homology"/>
<keyword evidence="3 7" id="KW-1003">Cell membrane</keyword>
<feature type="transmembrane region" description="Helical" evidence="7">
    <location>
        <begin position="205"/>
        <end position="227"/>
    </location>
</feature>
<organism evidence="8">
    <name type="scientific">Polynucleobacter sp. UK-FUSCHL-C3</name>
    <dbReference type="NCBI Taxonomy" id="2955208"/>
    <lineage>
        <taxon>Bacteria</taxon>
        <taxon>Pseudomonadati</taxon>
        <taxon>Pseudomonadota</taxon>
        <taxon>Betaproteobacteria</taxon>
        <taxon>Burkholderiales</taxon>
        <taxon>Burkholderiaceae</taxon>
        <taxon>Polynucleobacter</taxon>
    </lineage>
</organism>
<reference evidence="8" key="1">
    <citation type="submission" date="2022-06" db="EMBL/GenBank/DDBJ databases">
        <title>New Polynucleobacter species.</title>
        <authorList>
            <person name="Hahn M.W."/>
        </authorList>
    </citation>
    <scope>NUCLEOTIDE SEQUENCE</scope>
    <source>
        <strain evidence="8">UK-FUSCHL-C3</strain>
    </source>
</reference>
<keyword evidence="7" id="KW-1006">Bacterial flagellum protein export</keyword>
<keyword evidence="8" id="KW-0966">Cell projection</keyword>
<accession>A0AAU8A106</accession>
<keyword evidence="7" id="KW-1005">Bacterial flagellum biogenesis</keyword>
<feature type="transmembrane region" description="Helical" evidence="7">
    <location>
        <begin position="247"/>
        <end position="269"/>
    </location>
</feature>